<gene>
    <name evidence="2" type="ORF">CK203_007320</name>
</gene>
<dbReference type="Proteomes" id="UP000288805">
    <property type="component" value="Unassembled WGS sequence"/>
</dbReference>
<dbReference type="AlphaFoldDB" id="A0A438G102"/>
<dbReference type="PROSITE" id="PS51792">
    <property type="entry name" value="YIPPEE"/>
    <property type="match status" value="1"/>
</dbReference>
<evidence type="ECO:0000259" key="1">
    <source>
        <dbReference type="PROSITE" id="PS51792"/>
    </source>
</evidence>
<dbReference type="EMBL" id="QGNW01000684">
    <property type="protein sequence ID" value="RVW65899.1"/>
    <property type="molecule type" value="Genomic_DNA"/>
</dbReference>
<sequence>MGRIFVVEFERNSETMFFCCGSCGTGIAHRDKLAASFTSPDDPGIKIHHFDEIKNVVIGGPSTEVAALSQDMVVAADINCVTCNNLLGWKFLHFNSIPIETINQIVLVPAELKLWNGTEMVDATTI</sequence>
<evidence type="ECO:0000313" key="3">
    <source>
        <dbReference type="Proteomes" id="UP000288805"/>
    </source>
</evidence>
<organism evidence="2 3">
    <name type="scientific">Vitis vinifera</name>
    <name type="common">Grape</name>
    <dbReference type="NCBI Taxonomy" id="29760"/>
    <lineage>
        <taxon>Eukaryota</taxon>
        <taxon>Viridiplantae</taxon>
        <taxon>Streptophyta</taxon>
        <taxon>Embryophyta</taxon>
        <taxon>Tracheophyta</taxon>
        <taxon>Spermatophyta</taxon>
        <taxon>Magnoliopsida</taxon>
        <taxon>eudicotyledons</taxon>
        <taxon>Gunneridae</taxon>
        <taxon>Pentapetalae</taxon>
        <taxon>rosids</taxon>
        <taxon>Vitales</taxon>
        <taxon>Vitaceae</taxon>
        <taxon>Viteae</taxon>
        <taxon>Vitis</taxon>
    </lineage>
</organism>
<feature type="domain" description="Yippee" evidence="1">
    <location>
        <begin position="16"/>
        <end position="116"/>
    </location>
</feature>
<reference evidence="2 3" key="1">
    <citation type="journal article" date="2018" name="PLoS Genet.">
        <title>Population sequencing reveals clonal diversity and ancestral inbreeding in the grapevine cultivar Chardonnay.</title>
        <authorList>
            <person name="Roach M.J."/>
            <person name="Johnson D.L."/>
            <person name="Bohlmann J."/>
            <person name="van Vuuren H.J."/>
            <person name="Jones S.J."/>
            <person name="Pretorius I.S."/>
            <person name="Schmidt S.A."/>
            <person name="Borneman A.R."/>
        </authorList>
    </citation>
    <scope>NUCLEOTIDE SEQUENCE [LARGE SCALE GENOMIC DNA]</scope>
    <source>
        <strain evidence="3">cv. Chardonnay</strain>
        <tissue evidence="2">Leaf</tissue>
    </source>
</reference>
<proteinExistence type="predicted"/>
<accession>A0A438G102</accession>
<evidence type="ECO:0000313" key="2">
    <source>
        <dbReference type="EMBL" id="RVW65899.1"/>
    </source>
</evidence>
<comment type="caution">
    <text evidence="2">The sequence shown here is derived from an EMBL/GenBank/DDBJ whole genome shotgun (WGS) entry which is preliminary data.</text>
</comment>
<name>A0A438G102_VITVI</name>
<dbReference type="InterPro" id="IPR034751">
    <property type="entry name" value="Yippee"/>
</dbReference>
<protein>
    <recommendedName>
        <fullName evidence="1">Yippee domain-containing protein</fullName>
    </recommendedName>
</protein>